<keyword evidence="3 6" id="KW-0732">Signal</keyword>
<proteinExistence type="predicted"/>
<accession>A0ABM0LUX7</accession>
<dbReference type="GeneID" id="100369852"/>
<sequence>MYKYRTYFVVWRLVFVGSVYASSCGEWTDWMDDEFGGIVDLTTGEFELVDDLRANFSICSSPSSLECQTAIPPFLSYDQTGQTVTCQLPHGLICFHTDNVSPCRNYAVRVFCPRECTTQNPITMGSDLSTEDYNDSITNISTPRTVSNSSELHSMRSSQDVGVVLTVLGATIGSLVLLGGTIAGAIYISKKYQKSS</sequence>
<dbReference type="PANTHER" id="PTHR15031">
    <property type="entry name" value="CARTILAGE INTERMEDIATE LAYER PROTEIN CLIP"/>
    <property type="match status" value="1"/>
</dbReference>
<dbReference type="InterPro" id="IPR025155">
    <property type="entry name" value="WxxW_domain"/>
</dbReference>
<reference evidence="9" key="1">
    <citation type="submission" date="2025-08" db="UniProtKB">
        <authorList>
            <consortium name="RefSeq"/>
        </authorList>
    </citation>
    <scope>IDENTIFICATION</scope>
    <source>
        <tissue evidence="9">Testes</tissue>
    </source>
</reference>
<evidence type="ECO:0000256" key="4">
    <source>
        <dbReference type="ARBA" id="ARBA00023180"/>
    </source>
</evidence>
<dbReference type="RefSeq" id="XP_006811568.1">
    <property type="nucleotide sequence ID" value="XM_006811505.1"/>
</dbReference>
<feature type="domain" description="WxxW" evidence="7">
    <location>
        <begin position="27"/>
        <end position="112"/>
    </location>
</feature>
<keyword evidence="2" id="KW-0964">Secreted</keyword>
<evidence type="ECO:0000313" key="8">
    <source>
        <dbReference type="Proteomes" id="UP000694865"/>
    </source>
</evidence>
<keyword evidence="5" id="KW-0812">Transmembrane</keyword>
<dbReference type="Pfam" id="PF13330">
    <property type="entry name" value="Mucin2_WxxW"/>
    <property type="match status" value="1"/>
</dbReference>
<evidence type="ECO:0000256" key="2">
    <source>
        <dbReference type="ARBA" id="ARBA00022525"/>
    </source>
</evidence>
<keyword evidence="5" id="KW-0472">Membrane</keyword>
<evidence type="ECO:0000256" key="1">
    <source>
        <dbReference type="ARBA" id="ARBA00004613"/>
    </source>
</evidence>
<feature type="transmembrane region" description="Helical" evidence="5">
    <location>
        <begin position="161"/>
        <end position="188"/>
    </location>
</feature>
<protein>
    <submittedName>
        <fullName evidence="9">Mucin-2-like</fullName>
    </submittedName>
</protein>
<dbReference type="InterPro" id="IPR039675">
    <property type="entry name" value="CILP1/CILP2"/>
</dbReference>
<evidence type="ECO:0000256" key="5">
    <source>
        <dbReference type="SAM" id="Phobius"/>
    </source>
</evidence>
<evidence type="ECO:0000259" key="7">
    <source>
        <dbReference type="Pfam" id="PF13330"/>
    </source>
</evidence>
<gene>
    <name evidence="9" type="primary">LOC100369852</name>
</gene>
<evidence type="ECO:0000256" key="6">
    <source>
        <dbReference type="SAM" id="SignalP"/>
    </source>
</evidence>
<evidence type="ECO:0000256" key="3">
    <source>
        <dbReference type="ARBA" id="ARBA00022729"/>
    </source>
</evidence>
<organism evidence="8 9">
    <name type="scientific">Saccoglossus kowalevskii</name>
    <name type="common">Acorn worm</name>
    <dbReference type="NCBI Taxonomy" id="10224"/>
    <lineage>
        <taxon>Eukaryota</taxon>
        <taxon>Metazoa</taxon>
        <taxon>Hemichordata</taxon>
        <taxon>Enteropneusta</taxon>
        <taxon>Harrimaniidae</taxon>
        <taxon>Saccoglossus</taxon>
    </lineage>
</organism>
<keyword evidence="4" id="KW-0325">Glycoprotein</keyword>
<keyword evidence="8" id="KW-1185">Reference proteome</keyword>
<dbReference type="Proteomes" id="UP000694865">
    <property type="component" value="Unplaced"/>
</dbReference>
<comment type="subcellular location">
    <subcellularLocation>
        <location evidence="1">Secreted</location>
    </subcellularLocation>
</comment>
<keyword evidence="5" id="KW-1133">Transmembrane helix</keyword>
<feature type="signal peptide" evidence="6">
    <location>
        <begin position="1"/>
        <end position="21"/>
    </location>
</feature>
<name>A0ABM0LUX7_SACKO</name>
<feature type="chain" id="PRO_5046686790" evidence="6">
    <location>
        <begin position="22"/>
        <end position="196"/>
    </location>
</feature>
<evidence type="ECO:0000313" key="9">
    <source>
        <dbReference type="RefSeq" id="XP_006811568.1"/>
    </source>
</evidence>